<dbReference type="InterPro" id="IPR049730">
    <property type="entry name" value="SNF2/RAD54-like_C"/>
</dbReference>
<proteinExistence type="predicted"/>
<accession>A0AAD6USB6</accession>
<evidence type="ECO:0000256" key="3">
    <source>
        <dbReference type="ARBA" id="ARBA00022806"/>
    </source>
</evidence>
<dbReference type="GO" id="GO:0006281">
    <property type="term" value="P:DNA repair"/>
    <property type="evidence" value="ECO:0007669"/>
    <property type="project" value="TreeGrafter"/>
</dbReference>
<evidence type="ECO:0000313" key="9">
    <source>
        <dbReference type="Proteomes" id="UP001219525"/>
    </source>
</evidence>
<evidence type="ECO:0000256" key="5">
    <source>
        <dbReference type="SAM" id="Coils"/>
    </source>
</evidence>
<dbReference type="Pfam" id="PF00176">
    <property type="entry name" value="SNF2-rel_dom"/>
    <property type="match status" value="1"/>
</dbReference>
<gene>
    <name evidence="8" type="ORF">GGX14DRAFT_601262</name>
</gene>
<feature type="domain" description="Helicase ATP-binding" evidence="7">
    <location>
        <begin position="267"/>
        <end position="430"/>
    </location>
</feature>
<dbReference type="Proteomes" id="UP001219525">
    <property type="component" value="Unassembled WGS sequence"/>
</dbReference>
<dbReference type="InterPro" id="IPR050628">
    <property type="entry name" value="SNF2_RAD54_helicase_TF"/>
</dbReference>
<dbReference type="GO" id="GO:0005524">
    <property type="term" value="F:ATP binding"/>
    <property type="evidence" value="ECO:0007669"/>
    <property type="project" value="UniProtKB-KW"/>
</dbReference>
<keyword evidence="1" id="KW-0547">Nucleotide-binding</keyword>
<dbReference type="CDD" id="cd18793">
    <property type="entry name" value="SF2_C_SNF"/>
    <property type="match status" value="1"/>
</dbReference>
<dbReference type="PANTHER" id="PTHR45626:SF17">
    <property type="entry name" value="HELICASE-LIKE TRANSCRIPTION FACTOR"/>
    <property type="match status" value="1"/>
</dbReference>
<keyword evidence="2" id="KW-0378">Hydrolase</keyword>
<dbReference type="SUPFAM" id="SSF52540">
    <property type="entry name" value="P-loop containing nucleoside triphosphate hydrolases"/>
    <property type="match status" value="2"/>
</dbReference>
<dbReference type="InterPro" id="IPR000330">
    <property type="entry name" value="SNF2_N"/>
</dbReference>
<reference evidence="8" key="1">
    <citation type="submission" date="2023-03" db="EMBL/GenBank/DDBJ databases">
        <title>Massive genome expansion in bonnet fungi (Mycena s.s.) driven by repeated elements and novel gene families across ecological guilds.</title>
        <authorList>
            <consortium name="Lawrence Berkeley National Laboratory"/>
            <person name="Harder C.B."/>
            <person name="Miyauchi S."/>
            <person name="Viragh M."/>
            <person name="Kuo A."/>
            <person name="Thoen E."/>
            <person name="Andreopoulos B."/>
            <person name="Lu D."/>
            <person name="Skrede I."/>
            <person name="Drula E."/>
            <person name="Henrissat B."/>
            <person name="Morin E."/>
            <person name="Kohler A."/>
            <person name="Barry K."/>
            <person name="LaButti K."/>
            <person name="Morin E."/>
            <person name="Salamov A."/>
            <person name="Lipzen A."/>
            <person name="Mereny Z."/>
            <person name="Hegedus B."/>
            <person name="Baldrian P."/>
            <person name="Stursova M."/>
            <person name="Weitz H."/>
            <person name="Taylor A."/>
            <person name="Grigoriev I.V."/>
            <person name="Nagy L.G."/>
            <person name="Martin F."/>
            <person name="Kauserud H."/>
        </authorList>
    </citation>
    <scope>NUCLEOTIDE SEQUENCE</scope>
    <source>
        <strain evidence="8">9144</strain>
    </source>
</reference>
<dbReference type="GO" id="GO:0008094">
    <property type="term" value="F:ATP-dependent activity, acting on DNA"/>
    <property type="evidence" value="ECO:0007669"/>
    <property type="project" value="TreeGrafter"/>
</dbReference>
<evidence type="ECO:0000313" key="8">
    <source>
        <dbReference type="EMBL" id="KAJ7191052.1"/>
    </source>
</evidence>
<dbReference type="InterPro" id="IPR014001">
    <property type="entry name" value="Helicase_ATP-bd"/>
</dbReference>
<feature type="region of interest" description="Disordered" evidence="6">
    <location>
        <begin position="1392"/>
        <end position="1419"/>
    </location>
</feature>
<comment type="caution">
    <text evidence="8">The sequence shown here is derived from an EMBL/GenBank/DDBJ whole genome shotgun (WGS) entry which is preliminary data.</text>
</comment>
<feature type="coiled-coil region" evidence="5">
    <location>
        <begin position="1194"/>
        <end position="1253"/>
    </location>
</feature>
<dbReference type="SMART" id="SM00487">
    <property type="entry name" value="DEXDc"/>
    <property type="match status" value="1"/>
</dbReference>
<evidence type="ECO:0000259" key="7">
    <source>
        <dbReference type="PROSITE" id="PS51192"/>
    </source>
</evidence>
<dbReference type="GO" id="GO:0016787">
    <property type="term" value="F:hydrolase activity"/>
    <property type="evidence" value="ECO:0007669"/>
    <property type="project" value="UniProtKB-KW"/>
</dbReference>
<organism evidence="8 9">
    <name type="scientific">Mycena pura</name>
    <dbReference type="NCBI Taxonomy" id="153505"/>
    <lineage>
        <taxon>Eukaryota</taxon>
        <taxon>Fungi</taxon>
        <taxon>Dikarya</taxon>
        <taxon>Basidiomycota</taxon>
        <taxon>Agaricomycotina</taxon>
        <taxon>Agaricomycetes</taxon>
        <taxon>Agaricomycetidae</taxon>
        <taxon>Agaricales</taxon>
        <taxon>Marasmiineae</taxon>
        <taxon>Mycenaceae</taxon>
        <taxon>Mycena</taxon>
    </lineage>
</organism>
<dbReference type="GO" id="GO:0005634">
    <property type="term" value="C:nucleus"/>
    <property type="evidence" value="ECO:0007669"/>
    <property type="project" value="TreeGrafter"/>
</dbReference>
<keyword evidence="5" id="KW-0175">Coiled coil</keyword>
<sequence>MSRFPKDNRSTFDRIWDIHPTEDLELLATINVRLYVVNEEASLKAGDEVQISPDTEHFMSRFDSMWEQETPALVVSSARVQCGVIDLYFGANLCPWLMMKETGVKVSATVCNNSGSAEVTLKLNICAPIGVKAMYLPRMRWVLSRSQLDEFSWDTPQGPPALWQVTLLRKYGLNTVVSATSSWMEEPSPLELYSSPGLAAEMTAYSGHVPIKTKLYHHQRQALLWALQQEDPPLPTSGSNVQFWRFLPKRVGLFQNTLHRKILGAADLKAGLGRGGLLADDMGLGKTLTIVALIALTKDTPIDGYSQTTLIVAPLSVLDTWKNEIEKHCPSLTYHVYHPGGQKVGPKVDFTSVDVVITNYESIRNSEKRLSQPKWRRIVFDEAHYIRNHKTQTHQAVLALHAHSRWALTGTPIINNLKDVGAIVAVLKTCKPLDDPDYWDIHIGAGSKLDKDEIANFKRLLTYIYLRRTKELKDQEGNRIVTYQTVTIELSPEQETLYDSVATSGKASLKKIIDSSTRGLAENMFTIILRLRQVVLHPLLLPTDYQASAAESQVVYVCAALGIVKKTDLSPPANTFSVQDALALLKVAPVFGAKGKLKTERYTGEEADEEPEDDEDAELRASAKLEALVVLLKQISRDDKSLVFSSFVKFLNIVEHRLGQEGIGCVSYNGKMSVMKRNESISKFSDNSTTSCTPRVMLISLAAPSIERQAVDRVNRIGQTKEVNVFRLVAQDTIEERVLKIQASKTALINTVLSETKAKENTGPSEKRKALEDKLQQHVLFESCGGEIDRVILPRLTELLKRLLNHPWQADFRRHAPYIQVAVGVICAGLLSEGLPSAKFSRVYRDETCRKETTRFSEFRELQQSKTISDDTYMRAQARKLLQEEVAEWKKKYHDLLDRNREGVDLQKMKTLDNRRDQDLQKIVELEKRQIFDHQKNAKLENERDKVQKELELIRLNLEKEHTRLKNELDAERHKLTSEHQAVLSLRDDELGSLRAELQRVQAELNVKAQRNSEVNTIALLIVKHLRHDIQNQAVLSLRDDELKGLHSELQRVQAELDVERAQTIRGDSERQAILVAQNAELEHFCSDLQHVRAELDVECQNSTKADSEVNNFALLIDKHLRHDIQHQAALSSRDAELERFRSDLQHVRAELDVERQNSTKSDSEVNNFALLIVKHLRHDIQNQAAFSLRDDELKNLHSKLQRVQAELDVERAQTIRADSERQAILVAQNAELERFRSDLQHARAELDVERQNSTKADSEVNNFALLIVKHLRHDIQHQAALSSRDAELDGVHSQLQNLRKELDIEHLKLGIQHRAGLSSRDGKLKSVHPEVQRVQAELNVERDKSTRSNSEVNSFALLIVKHLRHDIQHQATPSSRDVNLDRVCFQLPNVWEGPDAEREDSARPDSEHHAALSSQDPELDGVFFQPQNVQEELHAQTDAGLHLLQFEGVDNGFNVQRESIATPVHDGGNHPPPASPVQRDDFQIMYVGEQFNSSPEQLVLPQPPEEGLNWQQIYTQHDLGQLAYAQLAKAPTGLVKADVRYFSQLSFKFDLQLA</sequence>
<dbReference type="Gene3D" id="3.40.50.10810">
    <property type="entry name" value="Tandem AAA-ATPase domain"/>
    <property type="match status" value="1"/>
</dbReference>
<evidence type="ECO:0000256" key="1">
    <source>
        <dbReference type="ARBA" id="ARBA00022741"/>
    </source>
</evidence>
<dbReference type="PANTHER" id="PTHR45626">
    <property type="entry name" value="TRANSCRIPTION TERMINATION FACTOR 2-RELATED"/>
    <property type="match status" value="1"/>
</dbReference>
<dbReference type="Gene3D" id="3.40.50.300">
    <property type="entry name" value="P-loop containing nucleotide triphosphate hydrolases"/>
    <property type="match status" value="1"/>
</dbReference>
<feature type="coiled-coil region" evidence="5">
    <location>
        <begin position="879"/>
        <end position="1011"/>
    </location>
</feature>
<dbReference type="GO" id="GO:0004386">
    <property type="term" value="F:helicase activity"/>
    <property type="evidence" value="ECO:0007669"/>
    <property type="project" value="UniProtKB-KW"/>
</dbReference>
<evidence type="ECO:0000256" key="4">
    <source>
        <dbReference type="ARBA" id="ARBA00022840"/>
    </source>
</evidence>
<feature type="compositionally biased region" description="Basic and acidic residues" evidence="6">
    <location>
        <begin position="1396"/>
        <end position="1411"/>
    </location>
</feature>
<dbReference type="InterPro" id="IPR038718">
    <property type="entry name" value="SNF2-like_sf"/>
</dbReference>
<dbReference type="InterPro" id="IPR027417">
    <property type="entry name" value="P-loop_NTPase"/>
</dbReference>
<dbReference type="PROSITE" id="PS51192">
    <property type="entry name" value="HELICASE_ATP_BIND_1"/>
    <property type="match status" value="1"/>
</dbReference>
<keyword evidence="9" id="KW-1185">Reference proteome</keyword>
<dbReference type="EMBL" id="JARJCW010000138">
    <property type="protein sequence ID" value="KAJ7191052.1"/>
    <property type="molecule type" value="Genomic_DNA"/>
</dbReference>
<keyword evidence="3" id="KW-0347">Helicase</keyword>
<evidence type="ECO:0000256" key="2">
    <source>
        <dbReference type="ARBA" id="ARBA00022801"/>
    </source>
</evidence>
<keyword evidence="4" id="KW-0067">ATP-binding</keyword>
<evidence type="ECO:0000256" key="6">
    <source>
        <dbReference type="SAM" id="MobiDB-lite"/>
    </source>
</evidence>
<dbReference type="CDD" id="cd18008">
    <property type="entry name" value="DEXDc_SHPRH-like"/>
    <property type="match status" value="1"/>
</dbReference>
<name>A0AAD6USB6_9AGAR</name>
<protein>
    <submittedName>
        <fullName evidence="8">SNF2 family N-terminal domain-containing protein</fullName>
    </submittedName>
</protein>